<evidence type="ECO:0000313" key="2">
    <source>
        <dbReference type="EMBL" id="CUO63630.1"/>
    </source>
</evidence>
<sequence>MKPRVLFIMHMPPPVHGASMMGEYIYDSKVINEAFDCHYLNLTLAKDINDIGKGGIRKLIVYLKKQIQIAKTVKRIKSQLCYLTPNTKGGAFYKDFCTLFLLKCLGQKIIIHFHNKGVKSREGRWPDKWLYKAFFKNIQIILLAPPLYNDIQKFVKPEQVVYCPNGIPQNVTYDFSKKRNNPFKLLFLSNMLREKGVWDLIDALNIVKNDGYSFHCDCIGKWSDIAESEFNQKVKHKNLDKYIQAHGAKYGEEKEFFLKQADLFIFPTYYHNECFPLVLLEAMEQGLPCISTNEGGIPGIIEEGKTGFIVEKHSPQQLAEKIEYLIDHPMICAEMGKAGKEKFQREFTLEKFENRMKDILKECIASYKK</sequence>
<evidence type="ECO:0000313" key="3">
    <source>
        <dbReference type="Proteomes" id="UP000095419"/>
    </source>
</evidence>
<dbReference type="InterPro" id="IPR001296">
    <property type="entry name" value="Glyco_trans_1"/>
</dbReference>
<accession>A0A174GRS8</accession>
<organism evidence="2 3">
    <name type="scientific">Bacteroides uniformis</name>
    <dbReference type="NCBI Taxonomy" id="820"/>
    <lineage>
        <taxon>Bacteria</taxon>
        <taxon>Pseudomonadati</taxon>
        <taxon>Bacteroidota</taxon>
        <taxon>Bacteroidia</taxon>
        <taxon>Bacteroidales</taxon>
        <taxon>Bacteroidaceae</taxon>
        <taxon>Bacteroides</taxon>
    </lineage>
</organism>
<reference evidence="2 3" key="1">
    <citation type="submission" date="2015-09" db="EMBL/GenBank/DDBJ databases">
        <authorList>
            <consortium name="Pathogen Informatics"/>
        </authorList>
    </citation>
    <scope>NUCLEOTIDE SEQUENCE [LARGE SCALE GENOMIC DNA]</scope>
    <source>
        <strain evidence="2 3">2789STDY5608791</strain>
    </source>
</reference>
<dbReference type="PANTHER" id="PTHR12526">
    <property type="entry name" value="GLYCOSYLTRANSFERASE"/>
    <property type="match status" value="1"/>
</dbReference>
<dbReference type="EMBL" id="CYZF01000005">
    <property type="protein sequence ID" value="CUO63630.1"/>
    <property type="molecule type" value="Genomic_DNA"/>
</dbReference>
<dbReference type="AlphaFoldDB" id="A0A174GRS8"/>
<dbReference type="RefSeq" id="WP_057088225.1">
    <property type="nucleotide sequence ID" value="NZ_CYZF01000005.1"/>
</dbReference>
<dbReference type="Gene3D" id="3.40.50.2000">
    <property type="entry name" value="Glycogen Phosphorylase B"/>
    <property type="match status" value="2"/>
</dbReference>
<dbReference type="CDD" id="cd03801">
    <property type="entry name" value="GT4_PimA-like"/>
    <property type="match status" value="1"/>
</dbReference>
<evidence type="ECO:0000259" key="1">
    <source>
        <dbReference type="Pfam" id="PF00534"/>
    </source>
</evidence>
<protein>
    <submittedName>
        <fullName evidence="2">Putative glycosyltransferase</fullName>
        <ecNumber evidence="2">2.4.1.21</ecNumber>
    </submittedName>
</protein>
<proteinExistence type="predicted"/>
<keyword evidence="2" id="KW-0808">Transferase</keyword>
<dbReference type="EC" id="2.4.1.21" evidence="2"/>
<dbReference type="Pfam" id="PF00534">
    <property type="entry name" value="Glycos_transf_1"/>
    <property type="match status" value="1"/>
</dbReference>
<dbReference type="GO" id="GO:0009011">
    <property type="term" value="F:alpha-1,4-glucan glucosyltransferase (ADP-glucose donor) activity"/>
    <property type="evidence" value="ECO:0007669"/>
    <property type="project" value="UniProtKB-EC"/>
</dbReference>
<name>A0A174GRS8_BACUN</name>
<keyword evidence="2" id="KW-0328">Glycosyltransferase</keyword>
<dbReference type="Proteomes" id="UP000095419">
    <property type="component" value="Unassembled WGS sequence"/>
</dbReference>
<dbReference type="SUPFAM" id="SSF53756">
    <property type="entry name" value="UDP-Glycosyltransferase/glycogen phosphorylase"/>
    <property type="match status" value="1"/>
</dbReference>
<feature type="domain" description="Glycosyl transferase family 1" evidence="1">
    <location>
        <begin position="177"/>
        <end position="341"/>
    </location>
</feature>
<gene>
    <name evidence="2" type="primary">glgA_1</name>
    <name evidence="2" type="ORF">ERS417307_02087</name>
</gene>